<dbReference type="KEGG" id="gsn:YC6258_05950"/>
<dbReference type="InterPro" id="IPR039424">
    <property type="entry name" value="SBP_5"/>
</dbReference>
<dbReference type="SUPFAM" id="SSF53850">
    <property type="entry name" value="Periplasmic binding protein-like II"/>
    <property type="match status" value="1"/>
</dbReference>
<feature type="signal peptide" evidence="1">
    <location>
        <begin position="1"/>
        <end position="31"/>
    </location>
</feature>
<dbReference type="InterPro" id="IPR023765">
    <property type="entry name" value="SBP_5_CS"/>
</dbReference>
<evidence type="ECO:0000313" key="4">
    <source>
        <dbReference type="Proteomes" id="UP000032266"/>
    </source>
</evidence>
<evidence type="ECO:0000259" key="2">
    <source>
        <dbReference type="Pfam" id="PF00496"/>
    </source>
</evidence>
<keyword evidence="1" id="KW-0732">Signal</keyword>
<accession>A0A0C5W5U5</accession>
<name>A0A0C5W5U5_9GAMM</name>
<dbReference type="Gene3D" id="3.10.105.10">
    <property type="entry name" value="Dipeptide-binding Protein, Domain 3"/>
    <property type="match status" value="1"/>
</dbReference>
<dbReference type="PANTHER" id="PTHR30290">
    <property type="entry name" value="PERIPLASMIC BINDING COMPONENT OF ABC TRANSPORTER"/>
    <property type="match status" value="1"/>
</dbReference>
<dbReference type="GO" id="GO:0015833">
    <property type="term" value="P:peptide transport"/>
    <property type="evidence" value="ECO:0007669"/>
    <property type="project" value="TreeGrafter"/>
</dbReference>
<dbReference type="PROSITE" id="PS01040">
    <property type="entry name" value="SBP_BACTERIAL_5"/>
    <property type="match status" value="1"/>
</dbReference>
<gene>
    <name evidence="3" type="ORF">YC6258_05950</name>
</gene>
<dbReference type="CDD" id="cd08500">
    <property type="entry name" value="PBP2_NikA_DppA_OppA_like_4"/>
    <property type="match status" value="1"/>
</dbReference>
<proteinExistence type="predicted"/>
<dbReference type="Proteomes" id="UP000032266">
    <property type="component" value="Chromosome"/>
</dbReference>
<reference evidence="3 4" key="1">
    <citation type="submission" date="2014-01" db="EMBL/GenBank/DDBJ databases">
        <title>Full genme sequencing of cellulolytic bacterium Gynuella sunshinyii YC6258T gen. nov., sp. nov.</title>
        <authorList>
            <person name="Khan H."/>
            <person name="Chung E.J."/>
            <person name="Chung Y.R."/>
        </authorList>
    </citation>
    <scope>NUCLEOTIDE SEQUENCE [LARGE SCALE GENOMIC DNA]</scope>
    <source>
        <strain evidence="3 4">YC6258</strain>
    </source>
</reference>
<dbReference type="RefSeq" id="WP_044619579.1">
    <property type="nucleotide sequence ID" value="NZ_CP007142.1"/>
</dbReference>
<organism evidence="3 4">
    <name type="scientific">Gynuella sunshinyii YC6258</name>
    <dbReference type="NCBI Taxonomy" id="1445510"/>
    <lineage>
        <taxon>Bacteria</taxon>
        <taxon>Pseudomonadati</taxon>
        <taxon>Pseudomonadota</taxon>
        <taxon>Gammaproteobacteria</taxon>
        <taxon>Oceanospirillales</taxon>
        <taxon>Saccharospirillaceae</taxon>
        <taxon>Gynuella</taxon>
    </lineage>
</organism>
<dbReference type="AlphaFoldDB" id="A0A0C5W5U5"/>
<keyword evidence="4" id="KW-1185">Reference proteome</keyword>
<evidence type="ECO:0000256" key="1">
    <source>
        <dbReference type="SAM" id="SignalP"/>
    </source>
</evidence>
<feature type="domain" description="Solute-binding protein family 5" evidence="2">
    <location>
        <begin position="106"/>
        <end position="518"/>
    </location>
</feature>
<dbReference type="PANTHER" id="PTHR30290:SF62">
    <property type="entry name" value="OLIGOPEPTIDE ABC TRANSPORTER, PERIPLASMIC OLIGOPEPTIDE-BINDING PROTEIN"/>
    <property type="match status" value="1"/>
</dbReference>
<dbReference type="HOGENOM" id="CLU_017028_8_2_6"/>
<dbReference type="GO" id="GO:1904680">
    <property type="term" value="F:peptide transmembrane transporter activity"/>
    <property type="evidence" value="ECO:0007669"/>
    <property type="project" value="TreeGrafter"/>
</dbReference>
<sequence length="643" mass="72531">MYNPVSVRAWRSVRAIIFPLMAGLACSVAGAGEAPEFAAKVAAGELPALPDRLPEQPLVMTPIERVGVYGGTWRAALKGGADHVHLIRTIGYDGLVSWNPDWSAAIPGLATQWQANADATEYTFTLRKGAKWSDGTPFTSEDVRFAIEDMEGNSEFYPSPFRWLTANDELVKVTVIDDATFKLTYAAPNGFLIQRLATGEGVDLVNYPAHYCKQFHPKYNANANAEAKAAGFQSWGERMKVMCDRANEIGRWQNPDKPTMMAFMSVEPYLGDSKQLNFVRNPYYWKVDTAGNQLPYLDGVQFTVAESAEDIVFRALNGEIDLQDRHISSLSLKPVFYDGQEKGHFHFYDLLPSQSNAQVIALNLNHPDPTKRALFQNKDFRIALSEAINRPEINDAIYLSQTKPYQVGPRPESEFYNEQLATQYTRFDPDKANQLLDRVGLKQRNKDGIRLMENGKPVQISVDVVAAIFPFWIDTLELVQKYWRDVGIDLKINTVDRTIFYETRRANQHDAQVWAGDAGAGVDVMLDPRWLFPYSDESIFAIRWQAWFNDPTQPLAEEPPAQVKQQMALYRQLTQIADPKQQAELMHRIVDMAADEFYVMGIVLSPNLFGIQSDRLHNVPNAMPAAWNYPNPAPVGVAQFFMQ</sequence>
<dbReference type="Gene3D" id="3.40.190.10">
    <property type="entry name" value="Periplasmic binding protein-like II"/>
    <property type="match status" value="1"/>
</dbReference>
<dbReference type="Pfam" id="PF00496">
    <property type="entry name" value="SBP_bac_5"/>
    <property type="match status" value="1"/>
</dbReference>
<dbReference type="STRING" id="1445510.YC6258_05950"/>
<dbReference type="OrthoDB" id="9801912at2"/>
<feature type="chain" id="PRO_5002183849" evidence="1">
    <location>
        <begin position="32"/>
        <end position="643"/>
    </location>
</feature>
<dbReference type="InterPro" id="IPR000914">
    <property type="entry name" value="SBP_5_dom"/>
</dbReference>
<dbReference type="EMBL" id="CP007142">
    <property type="protein sequence ID" value="AJQ97974.1"/>
    <property type="molecule type" value="Genomic_DNA"/>
</dbReference>
<protein>
    <submittedName>
        <fullName evidence="3">ABC-type dipeptide transport system, periplasmic component</fullName>
    </submittedName>
</protein>
<evidence type="ECO:0000313" key="3">
    <source>
        <dbReference type="EMBL" id="AJQ97974.1"/>
    </source>
</evidence>